<dbReference type="Gene3D" id="1.10.533.10">
    <property type="entry name" value="Death Domain, Fas"/>
    <property type="match status" value="1"/>
</dbReference>
<dbReference type="InterPro" id="IPR033139">
    <property type="entry name" value="Caspase_cys_AS"/>
</dbReference>
<dbReference type="InterPro" id="IPR015917">
    <property type="entry name" value="Pept_C14A"/>
</dbReference>
<dbReference type="GO" id="GO:0006915">
    <property type="term" value="P:apoptotic process"/>
    <property type="evidence" value="ECO:0007669"/>
    <property type="project" value="UniProtKB-KW"/>
</dbReference>
<dbReference type="GO" id="GO:0043067">
    <property type="term" value="P:regulation of programmed cell death"/>
    <property type="evidence" value="ECO:0007669"/>
    <property type="project" value="UniProtKB-ARBA"/>
</dbReference>
<dbReference type="InterPro" id="IPR011600">
    <property type="entry name" value="Pept_C14_caspase"/>
</dbReference>
<evidence type="ECO:0000256" key="2">
    <source>
        <dbReference type="ARBA" id="ARBA00022703"/>
    </source>
</evidence>
<dbReference type="STRING" id="409849.ENSPMGP00000025108"/>
<keyword evidence="2" id="KW-0053">Apoptosis</keyword>
<dbReference type="Ensembl" id="ENSPMGT00000026747.1">
    <property type="protein sequence ID" value="ENSPMGP00000025108.1"/>
    <property type="gene ID" value="ENSPMGG00000020288.1"/>
</dbReference>
<dbReference type="GO" id="GO:0051604">
    <property type="term" value="P:protein maturation"/>
    <property type="evidence" value="ECO:0007669"/>
    <property type="project" value="UniProtKB-ARBA"/>
</dbReference>
<evidence type="ECO:0000313" key="7">
    <source>
        <dbReference type="Proteomes" id="UP000261520"/>
    </source>
</evidence>
<dbReference type="Gene3D" id="3.40.50.1460">
    <property type="match status" value="1"/>
</dbReference>
<proteinExistence type="inferred from homology"/>
<dbReference type="PROSITE" id="PS50207">
    <property type="entry name" value="CASPASE_P10"/>
    <property type="match status" value="1"/>
</dbReference>
<dbReference type="GO" id="GO:0006508">
    <property type="term" value="P:proteolysis"/>
    <property type="evidence" value="ECO:0007669"/>
    <property type="project" value="InterPro"/>
</dbReference>
<dbReference type="AlphaFoldDB" id="A0A3B4B6K0"/>
<sequence>MQTNVELILSGDHKFVLNKVYENKLITEREYHNLKGIFKENVEGHVVELVDTIMEKGEDTCERFLRLLETDDEIKDTFPNLKTVQLSSRRQPTGLIHETCLMDNKGTADESYPVTSYPTGLCLILNNMNFEDGSTRRGTDKDAESLAEVFNWLGFRVLMCEDQTMLTLEHGDVFICCILTHGNKGIVYGTDKQPLSIKDITRTFRATDSSPLTAKPKVFLIQACQGVRNVQRGVIKRDLETDGESSVSVPEEADVLVAVATVEDYVSFRNTVNGSWFIQSLCQQLKEGCSRGDDIHSILQRVNSEVSQKEGNLDKPGQIKQMPEVHYTLTKKLILSGYHC</sequence>
<dbReference type="InterPro" id="IPR002138">
    <property type="entry name" value="Pept_C14_p10"/>
</dbReference>
<dbReference type="Pfam" id="PF00656">
    <property type="entry name" value="Peptidase_C14"/>
    <property type="match status" value="1"/>
</dbReference>
<dbReference type="SMART" id="SM00115">
    <property type="entry name" value="CASc"/>
    <property type="match status" value="1"/>
</dbReference>
<dbReference type="CDD" id="cd00032">
    <property type="entry name" value="CASc"/>
    <property type="match status" value="1"/>
</dbReference>
<evidence type="ECO:0000259" key="5">
    <source>
        <dbReference type="PROSITE" id="PS50208"/>
    </source>
</evidence>
<feature type="domain" description="Caspase family p10" evidence="4">
    <location>
        <begin position="245"/>
        <end position="337"/>
    </location>
</feature>
<dbReference type="SUPFAM" id="SSF52129">
    <property type="entry name" value="Caspase-like"/>
    <property type="match status" value="1"/>
</dbReference>
<dbReference type="InterPro" id="IPR029030">
    <property type="entry name" value="Caspase-like_dom_sf"/>
</dbReference>
<dbReference type="PRINTS" id="PR00376">
    <property type="entry name" value="IL1BCENZYME"/>
</dbReference>
<dbReference type="PROSITE" id="PS01122">
    <property type="entry name" value="CASPASE_CYS"/>
    <property type="match status" value="1"/>
</dbReference>
<evidence type="ECO:0008006" key="8">
    <source>
        <dbReference type="Google" id="ProtNLM"/>
    </source>
</evidence>
<dbReference type="GO" id="GO:0004197">
    <property type="term" value="F:cysteine-type endopeptidase activity"/>
    <property type="evidence" value="ECO:0007669"/>
    <property type="project" value="InterPro"/>
</dbReference>
<dbReference type="Proteomes" id="UP000261520">
    <property type="component" value="Unplaced"/>
</dbReference>
<accession>A0A3B4B6K0</accession>
<reference evidence="6" key="2">
    <citation type="submission" date="2025-09" db="UniProtKB">
        <authorList>
            <consortium name="Ensembl"/>
        </authorList>
    </citation>
    <scope>IDENTIFICATION</scope>
</reference>
<comment type="similarity">
    <text evidence="1 3">Belongs to the peptidase C14A family.</text>
</comment>
<dbReference type="InterPro" id="IPR011029">
    <property type="entry name" value="DEATH-like_dom_sf"/>
</dbReference>
<evidence type="ECO:0000256" key="1">
    <source>
        <dbReference type="ARBA" id="ARBA00010134"/>
    </source>
</evidence>
<dbReference type="InterPro" id="IPR001309">
    <property type="entry name" value="Pept_C14_p20"/>
</dbReference>
<dbReference type="PANTHER" id="PTHR48169:SF7">
    <property type="entry name" value="CASPASE 10"/>
    <property type="match status" value="1"/>
</dbReference>
<dbReference type="PANTHER" id="PTHR48169">
    <property type="entry name" value="DED DOMAIN-CONTAINING PROTEIN"/>
    <property type="match status" value="1"/>
</dbReference>
<dbReference type="PROSITE" id="PS50208">
    <property type="entry name" value="CASPASE_P20"/>
    <property type="match status" value="1"/>
</dbReference>
<evidence type="ECO:0000259" key="4">
    <source>
        <dbReference type="PROSITE" id="PS50207"/>
    </source>
</evidence>
<name>A0A3B4B6K0_9GOBI</name>
<organism evidence="6 7">
    <name type="scientific">Periophthalmus magnuspinnatus</name>
    <dbReference type="NCBI Taxonomy" id="409849"/>
    <lineage>
        <taxon>Eukaryota</taxon>
        <taxon>Metazoa</taxon>
        <taxon>Chordata</taxon>
        <taxon>Craniata</taxon>
        <taxon>Vertebrata</taxon>
        <taxon>Euteleostomi</taxon>
        <taxon>Actinopterygii</taxon>
        <taxon>Neopterygii</taxon>
        <taxon>Teleostei</taxon>
        <taxon>Neoteleostei</taxon>
        <taxon>Acanthomorphata</taxon>
        <taxon>Gobiaria</taxon>
        <taxon>Gobiiformes</taxon>
        <taxon>Gobioidei</taxon>
        <taxon>Gobiidae</taxon>
        <taxon>Oxudercinae</taxon>
        <taxon>Periophthalmus</taxon>
    </lineage>
</organism>
<evidence type="ECO:0000313" key="6">
    <source>
        <dbReference type="Ensembl" id="ENSPMGP00000025108.1"/>
    </source>
</evidence>
<dbReference type="GO" id="GO:0005737">
    <property type="term" value="C:cytoplasm"/>
    <property type="evidence" value="ECO:0007669"/>
    <property type="project" value="UniProtKB-ARBA"/>
</dbReference>
<keyword evidence="7" id="KW-1185">Reference proteome</keyword>
<evidence type="ECO:0000256" key="3">
    <source>
        <dbReference type="RuleBase" id="RU003971"/>
    </source>
</evidence>
<dbReference type="SUPFAM" id="SSF47986">
    <property type="entry name" value="DEATH domain"/>
    <property type="match status" value="1"/>
</dbReference>
<protein>
    <recommendedName>
        <fullName evidence="8">Caspase 20, apoptosis-related cysteine peptidase</fullName>
    </recommendedName>
</protein>
<feature type="domain" description="Caspase family p20" evidence="5">
    <location>
        <begin position="118"/>
        <end position="228"/>
    </location>
</feature>
<reference evidence="6" key="1">
    <citation type="submission" date="2025-08" db="UniProtKB">
        <authorList>
            <consortium name="Ensembl"/>
        </authorList>
    </citation>
    <scope>IDENTIFICATION</scope>
</reference>